<feature type="transmembrane region" description="Helical" evidence="5">
    <location>
        <begin position="123"/>
        <end position="143"/>
    </location>
</feature>
<dbReference type="PANTHER" id="PTHR23112">
    <property type="entry name" value="G PROTEIN-COUPLED RECEPTOR 157-RELATED"/>
    <property type="match status" value="1"/>
</dbReference>
<dbReference type="GO" id="GO:0005886">
    <property type="term" value="C:plasma membrane"/>
    <property type="evidence" value="ECO:0007669"/>
    <property type="project" value="TreeGrafter"/>
</dbReference>
<dbReference type="CDD" id="cd00637">
    <property type="entry name" value="7tm_classA_rhodopsin-like"/>
    <property type="match status" value="1"/>
</dbReference>
<keyword evidence="8" id="KW-1185">Reference proteome</keyword>
<dbReference type="GO" id="GO:0007189">
    <property type="term" value="P:adenylate cyclase-activating G protein-coupled receptor signaling pathway"/>
    <property type="evidence" value="ECO:0007669"/>
    <property type="project" value="TreeGrafter"/>
</dbReference>
<dbReference type="Pfam" id="PF11710">
    <property type="entry name" value="Git3"/>
    <property type="match status" value="1"/>
</dbReference>
<dbReference type="PROSITE" id="PS50262">
    <property type="entry name" value="G_PROTEIN_RECEP_F1_2"/>
    <property type="match status" value="1"/>
</dbReference>
<feature type="domain" description="G-protein coupled receptors family 1 profile" evidence="6">
    <location>
        <begin position="23"/>
        <end position="402"/>
    </location>
</feature>
<dbReference type="InterPro" id="IPR023041">
    <property type="entry name" value="Glucose_rcpt_Git3-like_N"/>
</dbReference>
<dbReference type="PROSITE" id="PS51257">
    <property type="entry name" value="PROKAR_LIPOPROTEIN"/>
    <property type="match status" value="1"/>
</dbReference>
<dbReference type="InterPro" id="IPR017452">
    <property type="entry name" value="GPCR_Rhodpsn_7TM"/>
</dbReference>
<feature type="transmembrane region" description="Helical" evidence="5">
    <location>
        <begin position="46"/>
        <end position="68"/>
    </location>
</feature>
<dbReference type="GO" id="GO:0004930">
    <property type="term" value="F:G protein-coupled receptor activity"/>
    <property type="evidence" value="ECO:0007669"/>
    <property type="project" value="TreeGrafter"/>
</dbReference>
<evidence type="ECO:0000256" key="1">
    <source>
        <dbReference type="ARBA" id="ARBA00004141"/>
    </source>
</evidence>
<keyword evidence="3 5" id="KW-1133">Transmembrane helix</keyword>
<dbReference type="AlphaFoldDB" id="A0A8H5TEY5"/>
<keyword evidence="2 5" id="KW-0812">Transmembrane</keyword>
<comment type="caution">
    <text evidence="7">The sequence shown here is derived from an EMBL/GenBank/DDBJ whole genome shotgun (WGS) entry which is preliminary data.</text>
</comment>
<evidence type="ECO:0000313" key="7">
    <source>
        <dbReference type="EMBL" id="KAF5667859.1"/>
    </source>
</evidence>
<sequence>MIDKVDRVISSVTLAGSLLSCVATTCVLVSFAIYRRHLRNFRHVLVLNLMVAEFINTLNNSVSGIIFLTTGQLKSGTACVANGFIGQLSVSAADFSVLAISVTTLLTVTRFMYIPNTLATTKALICVAVWIMPLITSLIPTIAGEMKPVGGNWCWISATRPDLRYGMTHGWRLLIIFTTVVIYIYIWIYLRRHLGSKGRARQTLSFSTHNTNTLFSSGSKDVGFRVMKDEEVELDTFNSRYGKIAVPSSPAMFDQGLDWNTRRGDKMDEIEDMGIRQGESEGAISIAGGSMFRRNGGPESIYSAVANSEPQASPRQTQVNVLQTNASEFPQRRDTHNVEIEIKRMMLLNGYPFMYVLLWTPGLVNRLLEALGTPVSETTIAALNTSTQFIGFANAATYGFNHHLRDRLDELLWTPMAMRIKKMFGRR</sequence>
<feature type="transmembrane region" description="Helical" evidence="5">
    <location>
        <begin position="88"/>
        <end position="111"/>
    </location>
</feature>
<feature type="transmembrane region" description="Helical" evidence="5">
    <location>
        <begin position="12"/>
        <end position="34"/>
    </location>
</feature>
<evidence type="ECO:0000259" key="6">
    <source>
        <dbReference type="PROSITE" id="PS50262"/>
    </source>
</evidence>
<gene>
    <name evidence="7" type="ORF">FHETE_5545</name>
</gene>
<organism evidence="7 8">
    <name type="scientific">Fusarium heterosporum</name>
    <dbReference type="NCBI Taxonomy" id="42747"/>
    <lineage>
        <taxon>Eukaryota</taxon>
        <taxon>Fungi</taxon>
        <taxon>Dikarya</taxon>
        <taxon>Ascomycota</taxon>
        <taxon>Pezizomycotina</taxon>
        <taxon>Sordariomycetes</taxon>
        <taxon>Hypocreomycetidae</taxon>
        <taxon>Hypocreales</taxon>
        <taxon>Nectriaceae</taxon>
        <taxon>Fusarium</taxon>
        <taxon>Fusarium heterosporum species complex</taxon>
    </lineage>
</organism>
<proteinExistence type="predicted"/>
<dbReference type="Gene3D" id="1.20.1070.10">
    <property type="entry name" value="Rhodopsin 7-helix transmembrane proteins"/>
    <property type="match status" value="1"/>
</dbReference>
<feature type="transmembrane region" description="Helical" evidence="5">
    <location>
        <begin position="170"/>
        <end position="190"/>
    </location>
</feature>
<dbReference type="OrthoDB" id="100006at2759"/>
<reference evidence="7 8" key="1">
    <citation type="submission" date="2020-05" db="EMBL/GenBank/DDBJ databases">
        <title>Identification and distribution of gene clusters putatively required for synthesis of sphingolipid metabolism inhibitors in phylogenetically diverse species of the filamentous fungus Fusarium.</title>
        <authorList>
            <person name="Kim H.-S."/>
            <person name="Busman M."/>
            <person name="Brown D.W."/>
            <person name="Divon H."/>
            <person name="Uhlig S."/>
            <person name="Proctor R.H."/>
        </authorList>
    </citation>
    <scope>NUCLEOTIDE SEQUENCE [LARGE SCALE GENOMIC DNA]</scope>
    <source>
        <strain evidence="7 8">NRRL 20693</strain>
    </source>
</reference>
<keyword evidence="4 5" id="KW-0472">Membrane</keyword>
<comment type="subcellular location">
    <subcellularLocation>
        <location evidence="1">Membrane</location>
        <topology evidence="1">Multi-pass membrane protein</topology>
    </subcellularLocation>
</comment>
<dbReference type="PANTHER" id="PTHR23112:SF37">
    <property type="entry name" value="G PROTEIN-COUPLED RECEPTOR GPR1"/>
    <property type="match status" value="1"/>
</dbReference>
<name>A0A8H5TEY5_FUSHE</name>
<evidence type="ECO:0000256" key="3">
    <source>
        <dbReference type="ARBA" id="ARBA00022989"/>
    </source>
</evidence>
<evidence type="ECO:0000256" key="5">
    <source>
        <dbReference type="SAM" id="Phobius"/>
    </source>
</evidence>
<evidence type="ECO:0000256" key="2">
    <source>
        <dbReference type="ARBA" id="ARBA00022692"/>
    </source>
</evidence>
<evidence type="ECO:0000313" key="8">
    <source>
        <dbReference type="Proteomes" id="UP000567885"/>
    </source>
</evidence>
<keyword evidence="7" id="KW-0675">Receptor</keyword>
<dbReference type="EMBL" id="JAAGWQ010000098">
    <property type="protein sequence ID" value="KAF5667859.1"/>
    <property type="molecule type" value="Genomic_DNA"/>
</dbReference>
<protein>
    <submittedName>
        <fullName evidence="7">Cyclic AMP receptor 2</fullName>
    </submittedName>
</protein>
<accession>A0A8H5TEY5</accession>
<dbReference type="SUPFAM" id="SSF81321">
    <property type="entry name" value="Family A G protein-coupled receptor-like"/>
    <property type="match status" value="1"/>
</dbReference>
<evidence type="ECO:0000256" key="4">
    <source>
        <dbReference type="ARBA" id="ARBA00023136"/>
    </source>
</evidence>
<dbReference type="Proteomes" id="UP000567885">
    <property type="component" value="Unassembled WGS sequence"/>
</dbReference>